<evidence type="ECO:0000313" key="6">
    <source>
        <dbReference type="EMBL" id="CAD7405888.1"/>
    </source>
</evidence>
<dbReference type="InterPro" id="IPR001606">
    <property type="entry name" value="ARID_dom"/>
</dbReference>
<dbReference type="FunFam" id="1.10.150.60:FF:000012">
    <property type="entry name" value="Blast:Protein Jumonji"/>
    <property type="match status" value="1"/>
</dbReference>
<accession>A0A7R9D2H9</accession>
<evidence type="ECO:0000259" key="4">
    <source>
        <dbReference type="PROSITE" id="PS51011"/>
    </source>
</evidence>
<dbReference type="Pfam" id="PF02375">
    <property type="entry name" value="JmjN"/>
    <property type="match status" value="1"/>
</dbReference>
<evidence type="ECO:0000259" key="5">
    <source>
        <dbReference type="PROSITE" id="PS51183"/>
    </source>
</evidence>
<dbReference type="SMART" id="SM00545">
    <property type="entry name" value="JmjN"/>
    <property type="match status" value="1"/>
</dbReference>
<feature type="region of interest" description="Disordered" evidence="3">
    <location>
        <begin position="2531"/>
        <end position="2552"/>
    </location>
</feature>
<feature type="region of interest" description="Disordered" evidence="3">
    <location>
        <begin position="219"/>
        <end position="239"/>
    </location>
</feature>
<evidence type="ECO:0000256" key="2">
    <source>
        <dbReference type="ARBA" id="ARBA00023242"/>
    </source>
</evidence>
<dbReference type="SMART" id="SM00501">
    <property type="entry name" value="BRIGHT"/>
    <property type="match status" value="1"/>
</dbReference>
<gene>
    <name evidence="6" type="ORF">TCEB3V08_LOCUS8227</name>
</gene>
<feature type="compositionally biased region" description="Basic and acidic residues" evidence="3">
    <location>
        <begin position="1891"/>
        <end position="1901"/>
    </location>
</feature>
<name>A0A7R9D2H9_TIMCR</name>
<evidence type="ECO:0000256" key="3">
    <source>
        <dbReference type="SAM" id="MobiDB-lite"/>
    </source>
</evidence>
<dbReference type="PANTHER" id="PTHR10694:SF113">
    <property type="entry name" value="PROTEIN JUMONJI"/>
    <property type="match status" value="1"/>
</dbReference>
<feature type="region of interest" description="Disordered" evidence="3">
    <location>
        <begin position="1674"/>
        <end position="1767"/>
    </location>
</feature>
<feature type="region of interest" description="Disordered" evidence="3">
    <location>
        <begin position="1547"/>
        <end position="1649"/>
    </location>
</feature>
<feature type="region of interest" description="Disordered" evidence="3">
    <location>
        <begin position="131"/>
        <end position="207"/>
    </location>
</feature>
<feature type="compositionally biased region" description="Polar residues" evidence="3">
    <location>
        <begin position="2268"/>
        <end position="2288"/>
    </location>
</feature>
<feature type="region of interest" description="Disordered" evidence="3">
    <location>
        <begin position="1944"/>
        <end position="1976"/>
    </location>
</feature>
<feature type="region of interest" description="Disordered" evidence="3">
    <location>
        <begin position="2165"/>
        <end position="2212"/>
    </location>
</feature>
<dbReference type="GO" id="GO:0003677">
    <property type="term" value="F:DNA binding"/>
    <property type="evidence" value="ECO:0007669"/>
    <property type="project" value="InterPro"/>
</dbReference>
<dbReference type="PANTHER" id="PTHR10694">
    <property type="entry name" value="LYSINE-SPECIFIC DEMETHYLASE"/>
    <property type="match status" value="1"/>
</dbReference>
<dbReference type="EMBL" id="OC319622">
    <property type="protein sequence ID" value="CAD7405888.1"/>
    <property type="molecule type" value="Genomic_DNA"/>
</dbReference>
<feature type="compositionally biased region" description="Polar residues" evidence="3">
    <location>
        <begin position="688"/>
        <end position="703"/>
    </location>
</feature>
<dbReference type="PROSITE" id="PS51011">
    <property type="entry name" value="ARID"/>
    <property type="match status" value="1"/>
</dbReference>
<dbReference type="Pfam" id="PF01388">
    <property type="entry name" value="ARID"/>
    <property type="match status" value="1"/>
</dbReference>
<dbReference type="CDD" id="cd16870">
    <property type="entry name" value="ARID_JARD2"/>
    <property type="match status" value="1"/>
</dbReference>
<feature type="compositionally biased region" description="Polar residues" evidence="3">
    <location>
        <begin position="1833"/>
        <end position="1847"/>
    </location>
</feature>
<feature type="compositionally biased region" description="Basic and acidic residues" evidence="3">
    <location>
        <begin position="179"/>
        <end position="198"/>
    </location>
</feature>
<dbReference type="GO" id="GO:0006338">
    <property type="term" value="P:chromatin remodeling"/>
    <property type="evidence" value="ECO:0007669"/>
    <property type="project" value="TreeGrafter"/>
</dbReference>
<proteinExistence type="predicted"/>
<dbReference type="SUPFAM" id="SSF46774">
    <property type="entry name" value="ARID-like"/>
    <property type="match status" value="1"/>
</dbReference>
<feature type="compositionally biased region" description="Acidic residues" evidence="3">
    <location>
        <begin position="2541"/>
        <end position="2552"/>
    </location>
</feature>
<feature type="region of interest" description="Disordered" evidence="3">
    <location>
        <begin position="687"/>
        <end position="714"/>
    </location>
</feature>
<feature type="domain" description="ARID" evidence="4">
    <location>
        <begin position="2413"/>
        <end position="2505"/>
    </location>
</feature>
<feature type="region of interest" description="Disordered" evidence="3">
    <location>
        <begin position="347"/>
        <end position="391"/>
    </location>
</feature>
<feature type="compositionally biased region" description="Polar residues" evidence="3">
    <location>
        <begin position="1289"/>
        <end position="1314"/>
    </location>
</feature>
<feature type="region of interest" description="Disordered" evidence="3">
    <location>
        <begin position="38"/>
        <end position="111"/>
    </location>
</feature>
<feature type="region of interest" description="Disordered" evidence="3">
    <location>
        <begin position="1820"/>
        <end position="1849"/>
    </location>
</feature>
<feature type="compositionally biased region" description="Basic and acidic residues" evidence="3">
    <location>
        <begin position="152"/>
        <end position="170"/>
    </location>
</feature>
<dbReference type="Gene3D" id="2.60.120.650">
    <property type="entry name" value="Cupin"/>
    <property type="match status" value="1"/>
</dbReference>
<protein>
    <submittedName>
        <fullName evidence="6">Uncharacterized protein</fullName>
    </submittedName>
</protein>
<dbReference type="SMART" id="SM01014">
    <property type="entry name" value="ARID"/>
    <property type="match status" value="1"/>
</dbReference>
<feature type="domain" description="JmjN" evidence="5">
    <location>
        <begin position="2349"/>
        <end position="2390"/>
    </location>
</feature>
<dbReference type="InterPro" id="IPR003349">
    <property type="entry name" value="JmjN"/>
</dbReference>
<dbReference type="GO" id="GO:0005634">
    <property type="term" value="C:nucleus"/>
    <property type="evidence" value="ECO:0007669"/>
    <property type="project" value="UniProtKB-SubCell"/>
</dbReference>
<feature type="compositionally biased region" description="Polar residues" evidence="3">
    <location>
        <begin position="2297"/>
        <end position="2309"/>
    </location>
</feature>
<feature type="compositionally biased region" description="Basic and acidic residues" evidence="3">
    <location>
        <begin position="219"/>
        <end position="230"/>
    </location>
</feature>
<feature type="compositionally biased region" description="Low complexity" evidence="3">
    <location>
        <begin position="2168"/>
        <end position="2181"/>
    </location>
</feature>
<reference evidence="6" key="1">
    <citation type="submission" date="2020-11" db="EMBL/GenBank/DDBJ databases">
        <authorList>
            <person name="Tran Van P."/>
        </authorList>
    </citation>
    <scope>NUCLEOTIDE SEQUENCE</scope>
</reference>
<feature type="region of interest" description="Disordered" evidence="3">
    <location>
        <begin position="1470"/>
        <end position="1501"/>
    </location>
</feature>
<dbReference type="GO" id="GO:0000785">
    <property type="term" value="C:chromatin"/>
    <property type="evidence" value="ECO:0007669"/>
    <property type="project" value="TreeGrafter"/>
</dbReference>
<feature type="compositionally biased region" description="Polar residues" evidence="3">
    <location>
        <begin position="2188"/>
        <end position="2212"/>
    </location>
</feature>
<feature type="region of interest" description="Disordered" evidence="3">
    <location>
        <begin position="1289"/>
        <end position="1317"/>
    </location>
</feature>
<evidence type="ECO:0000256" key="1">
    <source>
        <dbReference type="ARBA" id="ARBA00004123"/>
    </source>
</evidence>
<feature type="region of interest" description="Disordered" evidence="3">
    <location>
        <begin position="2250"/>
        <end position="2316"/>
    </location>
</feature>
<feature type="region of interest" description="Disordered" evidence="3">
    <location>
        <begin position="1871"/>
        <end position="1905"/>
    </location>
</feature>
<dbReference type="GO" id="GO:0010468">
    <property type="term" value="P:regulation of gene expression"/>
    <property type="evidence" value="ECO:0007669"/>
    <property type="project" value="TreeGrafter"/>
</dbReference>
<dbReference type="Gene3D" id="1.10.150.60">
    <property type="entry name" value="ARID DNA-binding domain"/>
    <property type="match status" value="1"/>
</dbReference>
<sequence>MEKVENKGTDMMGDSINEAEVIQNEKYAAKTNKNNVCTLSDFSSDDDQPLSKKLKPVERNQQRHTRKVIKRIVQGAKKMRSRMMTRSCLTEKETKQPSPPINRISSRPTRKTKEAAALYMELLGKKLTNPEAEVDEDSLSIDSFPELPNARQNERRENELKAKALKEKEISNSPKALRSKGDVKNKNKDKKNMNESAHKMANQTKKPCNKVETVNIEERNKQELKNHKQSSEINANIHKKRNKPVISKGTFKDENETKFRVDSIIKHNEDVLDNKEENRELKAEDKIKMVNIVAMQESVSLKQKDTSENVKESDNVNQNEEVLEDKSNTILLLRRRQMLRRVSRLSNCSETERKTLQSHSFSSSPPQRPLCRSKVQDSTSSCSDKFSDSDEEPLGKIALKNIVETISGNSEPIVKAQGEDSYSKRMKGQIDPPLSEEQAILHDGLATVSPKNTIKNGSSSYSYSLSKKNAVSKIKKQDVDNKRQRDVERQISKCENSKINQSLSPFFSNVLIPSTSAKKPTYKDLKAHRKVNMSTEQIEKWLSESFADESDEEECLSCSKPKCICSQTALDEELAHLSQYAMEKLSLGNSSECEGLDENKKKLDKSVVGTPFYLKEGGLSCTPEKIATFCLDDFKQKLVQEKTTAEPEQPSTLKEEISFGEIAPRTSPSTFINKDIYIVKDIIGPGKTQANNNTHNKDSSSSLEKNDKAHVTSQEEFGTNEVFYTSNPNCKQPVTLLQLPLSSSKTNCLQSSTTFCDTVKNTKVKSFQIISLPNQQTTNSTFDETATPTSKDIGDSLVEHAAKTPSMILPPQYTPTSVNWDFVESSPSKKLISSGQFDTELLTSKPTKEKSVTPSTQCNTIPVAHETNQSVFEISNVASSHCTNSATQQPLKSLSDQSVSKALENISGSTTKHFEQSSIPLVHYSTSSQVQHPNSERLSLLPLVYTSSGAQQPMICTSGDSTVPHLMYTISASEQTSTPQLCYTSSSYSTPVCTMVPPLVYTSSFTQQDTKCTPDQSTILPLQYTNSSSQQAITFNVGQPISSTTPQIANSTVQQIPTSLAQQQSVNSSFQQSGGFILQQTGATPLQQTVGSPFQQSISLQLQQQTLGIPCHQTVTVPLQQLTFVPIKSVNLQLQQQIGNIPLQSISSSHPQTITAYGAQSLPLQKPINNLTVQHHTPGIQQHSQSIHLPLQQPATNLQVQQASGNILLQQTSATSFSFQQQTITPQQQSNDASIQHQSPNILQSSNSLQQSLPHMQENIIQSTDTQQPNSLQHSSSSVQQSNLFTQLETSVAQPSHKQSQTLIQQPTSLQEPMSNQQLSLLQQSVASFEEQAPLQQSITSFQPQTSLLHSENSFQQSNAITQQIPFQHSATLVQQPIPLQPLAPAQELTYIQQSTPVQESSSSQELVPIKQSACLEQPTSTQHSTLIQQLTPIQVPSSPQELVPIEQSACLEQPTSTQHSTPIQESIPIQHSSSTDLSNSLQQSVSIQQSTPIQHDSSSTVNFSKTNHFYSTVNFSQTIHFYSTINSPKTIHSSSTVNYPETIYSSSTVNSPETIYSSSTVNSSKTAHSYSTVDSPKTIHSSSTVNSPKTIHSSSTVNSPKTIHSSSTFNSPKTSHSSSTVNSPKTSHSSSTVNSLKTSHSSSTVNSPKTIHSFCTANSPKTIHYFSTVNSPKTIHSSSTINSPKTLHSSSTANSPQTIHSSSTVNSPKTIHNSSTVNSPKTAHSFSTPNSPKTIHSSSTVNSPKTIHSSSTFNSPKTSHSSSTVNSTKTIHSFSTANFLKAIATISSKQCTNTTSHQHLGCARPVEVNVTVPLTNKESVSLSKEADKNRTNKNIKNTLPGNSSHSAGIKSFKHAHKVASLNTVLSNKSLASHKNVKDSTGGGLGSKRQRTPDKSPEKKSIFHQRRFAHKVKERTDFTPSASAFSPENESSVYAFEMESELPPINTPFRRRARDSRTSSTNTSKSEEDESPPPSIYYAQLDKSVSQSVEVDRTQQMVSSCQVMLGTKPKISPVGSSLCRGSASIAVQVNLDNEPLVEAQPPSFSLLDAGVAEPIPQRSIECSTQTEVTENEEEDDSDGHMFYIPLGGTDTSQSQQLSVAVKLGTEGPTGPNQRVIMSAKLVTKPPCFNRTSTNVQDAKVAGGRRSSLLSQHQRPTGILLMEQKNQFSPSTSSSSTSTSGTYPPVGTVQPTTRARPTITSVASQSKMDATTDTSLVKTTDSEMHHNIEEISSNTQTSVVSKKPCATVTAASKLHSKSGVSVREKRGSSDSQNSVGTVRPSTSKAQQGNVGKLPRGTTDLSSSVSSTAGNNKRGLTKSKVSRSCESVYVGTPVKVPSFPSMGSPAQLVEAPTYHPTEKEFQDPLEYIDKIRPVAEKFGLCRIVPPPNFKPECKVTDDMRFTAYNQYVHKMLHRWGPNVKEMMAIKKYLATQSISLTHPPWVGGMEVDLPRLYQTVQSVGGLKEVIEKKRWQRVADAMKIPKSAQDRVTKLDDIYCKYLLPYDTLSPAGKDGERQKLFDDVEKEWAARDVQVLTQDNSGSSDSNEEEVDDIQDESEECIVKGRNMPLNAFYRIARNTMSMWFRQPEPPATEVEQEFWKHVMTRQCHVCVHSGSIDSSGWGYGFPCSKNSPFARHPWNLKVLTNNSGSVLRSMGPIMVKKSVETRQEMGDFTRSFAINQFDKHFSIPEERLADAQQENVLKNIKIIKEVYRPQRRFRRKDAPPDDEESRVQSTLLEYGYNFSTVIVSEGEDIRVVRIGAEPPANQHLASFVPYLEGRSKCFGALPEQPANE</sequence>
<keyword evidence="2" id="KW-0539">Nucleus</keyword>
<dbReference type="PROSITE" id="PS51183">
    <property type="entry name" value="JMJN"/>
    <property type="match status" value="1"/>
</dbReference>
<organism evidence="6">
    <name type="scientific">Timema cristinae</name>
    <name type="common">Walking stick</name>
    <dbReference type="NCBI Taxonomy" id="61476"/>
    <lineage>
        <taxon>Eukaryota</taxon>
        <taxon>Metazoa</taxon>
        <taxon>Ecdysozoa</taxon>
        <taxon>Arthropoda</taxon>
        <taxon>Hexapoda</taxon>
        <taxon>Insecta</taxon>
        <taxon>Pterygota</taxon>
        <taxon>Neoptera</taxon>
        <taxon>Polyneoptera</taxon>
        <taxon>Phasmatodea</taxon>
        <taxon>Timematodea</taxon>
        <taxon>Timematoidea</taxon>
        <taxon>Timematidae</taxon>
        <taxon>Timema</taxon>
    </lineage>
</organism>
<dbReference type="InterPro" id="IPR036431">
    <property type="entry name" value="ARID_dom_sf"/>
</dbReference>
<comment type="subcellular location">
    <subcellularLocation>
        <location evidence="1">Nucleus</location>
    </subcellularLocation>
</comment>